<gene>
    <name evidence="3" type="ORF">MKZ38_000687</name>
</gene>
<name>A0AAD5WRX9_9PEZI</name>
<evidence type="ECO:0000313" key="4">
    <source>
        <dbReference type="Proteomes" id="UP001201980"/>
    </source>
</evidence>
<proteinExistence type="predicted"/>
<evidence type="ECO:0000259" key="2">
    <source>
        <dbReference type="Pfam" id="PF22980"/>
    </source>
</evidence>
<dbReference type="Proteomes" id="UP001201980">
    <property type="component" value="Unassembled WGS sequence"/>
</dbReference>
<keyword evidence="4" id="KW-1185">Reference proteome</keyword>
<feature type="compositionally biased region" description="Basic and acidic residues" evidence="1">
    <location>
        <begin position="61"/>
        <end position="80"/>
    </location>
</feature>
<reference evidence="3" key="1">
    <citation type="submission" date="2022-07" db="EMBL/GenBank/DDBJ databases">
        <title>Draft genome sequence of Zalerion maritima ATCC 34329, a (micro)plastics degrading marine fungus.</title>
        <authorList>
            <person name="Paco A."/>
            <person name="Goncalves M.F.M."/>
            <person name="Rocha-Santos T.A.P."/>
            <person name="Alves A."/>
        </authorList>
    </citation>
    <scope>NUCLEOTIDE SEQUENCE</scope>
    <source>
        <strain evidence="3">ATCC 34329</strain>
    </source>
</reference>
<feature type="domain" description="Myb-like DNA-binding" evidence="2">
    <location>
        <begin position="8"/>
        <end position="56"/>
    </location>
</feature>
<dbReference type="InterPro" id="IPR054505">
    <property type="entry name" value="Myb_DNA-bind_8"/>
</dbReference>
<evidence type="ECO:0000313" key="3">
    <source>
        <dbReference type="EMBL" id="KAJ2902370.1"/>
    </source>
</evidence>
<sequence>MSNNDNAMTRFLFAILKQKNLKDIDWNKVAHDPILAQEITNGHAARMRYSRFRSAMLGLEPQRRNRTNKDKNKVVKPKKEPKARRGNSEEATIKGEPEHLIDSDRVKPDPEPLTTARIKQEGAAQAVAHSHSPAQQLRYESQFLLTPEASVQQHSQPRDEIHHRLLTPSSDSDILYSHNQAATTANVVTGSPESLMSVPTCGFDLAAPTITTAAGVPCGHPDQASSWQITPSQGYSTNFDAAFYPPPSSGSSCEHQPQSSPHQHHHDDLSSIMSRHHTPTIKHEGWESHFPPV</sequence>
<protein>
    <recommendedName>
        <fullName evidence="2">Myb-like DNA-binding domain-containing protein</fullName>
    </recommendedName>
</protein>
<evidence type="ECO:0000256" key="1">
    <source>
        <dbReference type="SAM" id="MobiDB-lite"/>
    </source>
</evidence>
<organism evidence="3 4">
    <name type="scientific">Zalerion maritima</name>
    <dbReference type="NCBI Taxonomy" id="339359"/>
    <lineage>
        <taxon>Eukaryota</taxon>
        <taxon>Fungi</taxon>
        <taxon>Dikarya</taxon>
        <taxon>Ascomycota</taxon>
        <taxon>Pezizomycotina</taxon>
        <taxon>Sordariomycetes</taxon>
        <taxon>Lulworthiomycetidae</taxon>
        <taxon>Lulworthiales</taxon>
        <taxon>Lulworthiaceae</taxon>
        <taxon>Zalerion</taxon>
    </lineage>
</organism>
<accession>A0AAD5WRX9</accession>
<feature type="compositionally biased region" description="Basic and acidic residues" evidence="1">
    <location>
        <begin position="86"/>
        <end position="110"/>
    </location>
</feature>
<comment type="caution">
    <text evidence="3">The sequence shown here is derived from an EMBL/GenBank/DDBJ whole genome shotgun (WGS) entry which is preliminary data.</text>
</comment>
<feature type="region of interest" description="Disordered" evidence="1">
    <location>
        <begin position="60"/>
        <end position="112"/>
    </location>
</feature>
<dbReference type="EMBL" id="JAKWBI020000115">
    <property type="protein sequence ID" value="KAJ2902370.1"/>
    <property type="molecule type" value="Genomic_DNA"/>
</dbReference>
<feature type="region of interest" description="Disordered" evidence="1">
    <location>
        <begin position="239"/>
        <end position="269"/>
    </location>
</feature>
<dbReference type="AlphaFoldDB" id="A0AAD5WRX9"/>
<dbReference type="Pfam" id="PF22980">
    <property type="entry name" value="Myb_DNA-bind_8"/>
    <property type="match status" value="1"/>
</dbReference>